<evidence type="ECO:0000313" key="3">
    <source>
        <dbReference type="Proteomes" id="UP000585614"/>
    </source>
</evidence>
<name>A0A7J8AFF7_RHIFE</name>
<evidence type="ECO:0000313" key="2">
    <source>
        <dbReference type="EMBL" id="KAF6384965.1"/>
    </source>
</evidence>
<dbReference type="EMBL" id="JACAGC010000002">
    <property type="protein sequence ID" value="KAF6384965.1"/>
    <property type="molecule type" value="Genomic_DNA"/>
</dbReference>
<protein>
    <submittedName>
        <fullName evidence="2">Uncharacterized protein</fullName>
    </submittedName>
</protein>
<dbReference type="Proteomes" id="UP000585614">
    <property type="component" value="Unassembled WGS sequence"/>
</dbReference>
<sequence>MLKIFHRFFLNSIISSSFFFCNSWFALFSFASENLIMTSFLLKYPFLAAPSHTGQPIFVCSYYHNFPPVCQRTRPVSRTNQAVTKGFKSPQSPFLKTSWSDSTMCLRQVKEKPGRKQEIILSQEIVVIN</sequence>
<dbReference type="AlphaFoldDB" id="A0A7J8AFF7"/>
<feature type="transmembrane region" description="Helical" evidence="1">
    <location>
        <begin position="12"/>
        <end position="31"/>
    </location>
</feature>
<evidence type="ECO:0000256" key="1">
    <source>
        <dbReference type="SAM" id="Phobius"/>
    </source>
</evidence>
<reference evidence="2 3" key="1">
    <citation type="journal article" date="2020" name="Nature">
        <title>Six reference-quality genomes reveal evolution of bat adaptations.</title>
        <authorList>
            <person name="Jebb D."/>
            <person name="Huang Z."/>
            <person name="Pippel M."/>
            <person name="Hughes G.M."/>
            <person name="Lavrichenko K."/>
            <person name="Devanna P."/>
            <person name="Winkler S."/>
            <person name="Jermiin L.S."/>
            <person name="Skirmuntt E.C."/>
            <person name="Katzourakis A."/>
            <person name="Burkitt-Gray L."/>
            <person name="Ray D.A."/>
            <person name="Sullivan K.A.M."/>
            <person name="Roscito J.G."/>
            <person name="Kirilenko B.M."/>
            <person name="Davalos L.M."/>
            <person name="Corthals A.P."/>
            <person name="Power M.L."/>
            <person name="Jones G."/>
            <person name="Ransome R.D."/>
            <person name="Dechmann D.K.N."/>
            <person name="Locatelli A.G."/>
            <person name="Puechmaille S.J."/>
            <person name="Fedrigo O."/>
            <person name="Jarvis E.D."/>
            <person name="Hiller M."/>
            <person name="Vernes S.C."/>
            <person name="Myers E.W."/>
            <person name="Teeling E.C."/>
        </authorList>
    </citation>
    <scope>NUCLEOTIDE SEQUENCE [LARGE SCALE GENOMIC DNA]</scope>
    <source>
        <strain evidence="2">MRhiFer1</strain>
        <tissue evidence="2">Lung</tissue>
    </source>
</reference>
<keyword evidence="1" id="KW-0812">Transmembrane</keyword>
<proteinExistence type="predicted"/>
<keyword evidence="1" id="KW-0472">Membrane</keyword>
<gene>
    <name evidence="2" type="ORF">mRhiFer1_008826</name>
</gene>
<organism evidence="2 3">
    <name type="scientific">Rhinolophus ferrumequinum</name>
    <name type="common">Greater horseshoe bat</name>
    <dbReference type="NCBI Taxonomy" id="59479"/>
    <lineage>
        <taxon>Eukaryota</taxon>
        <taxon>Metazoa</taxon>
        <taxon>Chordata</taxon>
        <taxon>Craniata</taxon>
        <taxon>Vertebrata</taxon>
        <taxon>Euteleostomi</taxon>
        <taxon>Mammalia</taxon>
        <taxon>Eutheria</taxon>
        <taxon>Laurasiatheria</taxon>
        <taxon>Chiroptera</taxon>
        <taxon>Yinpterochiroptera</taxon>
        <taxon>Rhinolophoidea</taxon>
        <taxon>Rhinolophidae</taxon>
        <taxon>Rhinolophinae</taxon>
        <taxon>Rhinolophus</taxon>
    </lineage>
</organism>
<comment type="caution">
    <text evidence="2">The sequence shown here is derived from an EMBL/GenBank/DDBJ whole genome shotgun (WGS) entry which is preliminary data.</text>
</comment>
<keyword evidence="1" id="KW-1133">Transmembrane helix</keyword>
<accession>A0A7J8AFF7</accession>